<dbReference type="SUPFAM" id="SSF51197">
    <property type="entry name" value="Clavaminate synthase-like"/>
    <property type="match status" value="1"/>
</dbReference>
<evidence type="ECO:0000313" key="1">
    <source>
        <dbReference type="EMBL" id="SVD19693.1"/>
    </source>
</evidence>
<accession>A0A382TCD4</accession>
<dbReference type="EMBL" id="UINC01135505">
    <property type="protein sequence ID" value="SVD19693.1"/>
    <property type="molecule type" value="Genomic_DNA"/>
</dbReference>
<reference evidence="1" key="1">
    <citation type="submission" date="2018-05" db="EMBL/GenBank/DDBJ databases">
        <authorList>
            <person name="Lanie J.A."/>
            <person name="Ng W.-L."/>
            <person name="Kazmierczak K.M."/>
            <person name="Andrzejewski T.M."/>
            <person name="Davidsen T.M."/>
            <person name="Wayne K.J."/>
            <person name="Tettelin H."/>
            <person name="Glass J.I."/>
            <person name="Rusch D."/>
            <person name="Podicherti R."/>
            <person name="Tsui H.-C.T."/>
            <person name="Winkler M.E."/>
        </authorList>
    </citation>
    <scope>NUCLEOTIDE SEQUENCE</scope>
</reference>
<dbReference type="NCBIfam" id="TIGR04324">
    <property type="entry name" value="SpoChoClust_2"/>
    <property type="match status" value="1"/>
</dbReference>
<protein>
    <recommendedName>
        <fullName evidence="2">Fe2OG dioxygenase domain-containing protein</fullName>
    </recommendedName>
</protein>
<dbReference type="InterPro" id="IPR027611">
    <property type="entry name" value="SpoChClust_oxygenase"/>
</dbReference>
<evidence type="ECO:0008006" key="2">
    <source>
        <dbReference type="Google" id="ProtNLM"/>
    </source>
</evidence>
<dbReference type="AlphaFoldDB" id="A0A382TCD4"/>
<sequence length="264" mass="30720">MFLTKEELYLTEEYLRQGYIIRPVANWDALDWIRKKFVSLSAQELRVKDESKAENWLNHIHETLPVKELNDFRMKMIVGINAESEFREQYFNLARPYLDTLVGNELSMQLRINLSIQLPGDESSLLPVHADTWSGDSPFEVVVWTPLVDCHGSKSMYILPPEQNKRIEKTFALQTGESSKDLYQSISDKVKWLEVKYGEVVIFNQALPHGNRVNTENETRWSMNCRFKSVFTPYGDKKLGEFFEPVTLRAASKTGMDYKLPEKL</sequence>
<organism evidence="1">
    <name type="scientific">marine metagenome</name>
    <dbReference type="NCBI Taxonomy" id="408172"/>
    <lineage>
        <taxon>unclassified sequences</taxon>
        <taxon>metagenomes</taxon>
        <taxon>ecological metagenomes</taxon>
    </lineage>
</organism>
<name>A0A382TCD4_9ZZZZ</name>
<gene>
    <name evidence="1" type="ORF">METZ01_LOCUS372547</name>
</gene>
<dbReference type="Gene3D" id="2.60.120.620">
    <property type="entry name" value="q2cbj1_9rhob like domain"/>
    <property type="match status" value="1"/>
</dbReference>
<proteinExistence type="predicted"/>